<feature type="transmembrane region" description="Helical" evidence="3">
    <location>
        <begin position="217"/>
        <end position="237"/>
    </location>
</feature>
<feature type="transmembrane region" description="Helical" evidence="3">
    <location>
        <begin position="138"/>
        <end position="159"/>
    </location>
</feature>
<feature type="transmembrane region" description="Helical" evidence="3">
    <location>
        <begin position="369"/>
        <end position="390"/>
    </location>
</feature>
<dbReference type="Proteomes" id="UP000041254">
    <property type="component" value="Unassembled WGS sequence"/>
</dbReference>
<feature type="region of interest" description="Disordered" evidence="2">
    <location>
        <begin position="473"/>
        <end position="495"/>
    </location>
</feature>
<keyword evidence="3" id="KW-1133">Transmembrane helix</keyword>
<dbReference type="InterPro" id="IPR024862">
    <property type="entry name" value="TRPV"/>
</dbReference>
<evidence type="ECO:0000256" key="3">
    <source>
        <dbReference type="SAM" id="Phobius"/>
    </source>
</evidence>
<feature type="transmembrane region" description="Helical" evidence="3">
    <location>
        <begin position="264"/>
        <end position="283"/>
    </location>
</feature>
<evidence type="ECO:0000256" key="2">
    <source>
        <dbReference type="SAM" id="MobiDB-lite"/>
    </source>
</evidence>
<dbReference type="VEuPathDB" id="CryptoDB:Vbra_6603"/>
<sequence length="554" mass="62596">MRLALCEAPRNKRALWACSVEVNGEHVSPLYWAINEGKVQMARVILRDLLAIRADRSFFYYRRDELWKHHPDIIQMLCKNLRPPCCRTCWTDTFGGQTKYSTDTEKSTTTQGHAELFLHPVLKFIVDKKWYLYGRSKFLWIQGIYLLQLVLFPSGYTLLSRHYPLASFVCRVLAWVLTLIYTCQHVHVATSQLQHGETIVGVFGVRVPYHLTNTWNVLRLLLSLFLFWAAGLDPFFLSTQHASRTIDSLPAGGHAGFLSFFEHFYQWQVVSASAGGMMVLLVIESFGVWQTLAAFFNAIIALLQDVFKLVAVMVVLLLAFSTGIDIFTTQGGPALQDDFDNMGTTFLTLYSLMLNLWRPDLRGAHRDLFLQVLLIVFVTAAVLVMLNLLIAQLANSYALVLANVGALARMGRARLIVSTEAQMPPRVLVRYIEAMAFDEPLAFNDSDIGPAGGKQVLEMSCSEGEDSIERYVDAGGPEDPFPLESSLSKADSRDNHKQQFEQTVEQYLKEIKSNMDRLGRSLSREKGAHNVGLSRNEGSQVKRGNNRRQIEILM</sequence>
<reference evidence="4 5" key="1">
    <citation type="submission" date="2014-11" db="EMBL/GenBank/DDBJ databases">
        <authorList>
            <person name="Zhu J."/>
            <person name="Qi W."/>
            <person name="Song R."/>
        </authorList>
    </citation>
    <scope>NUCLEOTIDE SEQUENCE [LARGE SCALE GENOMIC DNA]</scope>
</reference>
<dbReference type="PANTHER" id="PTHR10582">
    <property type="entry name" value="TRANSIENT RECEPTOR POTENTIAL ION CHANNEL PROTEIN"/>
    <property type="match status" value="1"/>
</dbReference>
<evidence type="ECO:0000256" key="1">
    <source>
        <dbReference type="ARBA" id="ARBA00022737"/>
    </source>
</evidence>
<accession>A0A0G4H639</accession>
<dbReference type="PhylomeDB" id="A0A0G4H639"/>
<gene>
    <name evidence="4" type="ORF">Vbra_6603</name>
</gene>
<keyword evidence="5" id="KW-1185">Reference proteome</keyword>
<organism evidence="4 5">
    <name type="scientific">Vitrella brassicaformis (strain CCMP3155)</name>
    <dbReference type="NCBI Taxonomy" id="1169540"/>
    <lineage>
        <taxon>Eukaryota</taxon>
        <taxon>Sar</taxon>
        <taxon>Alveolata</taxon>
        <taxon>Colpodellida</taxon>
        <taxon>Vitrellaceae</taxon>
        <taxon>Vitrella</taxon>
    </lineage>
</organism>
<dbReference type="OrthoDB" id="440150at2759"/>
<dbReference type="OMA" id="YIEAMAF"/>
<dbReference type="InParanoid" id="A0A0G4H639"/>
<keyword evidence="3" id="KW-0472">Membrane</keyword>
<proteinExistence type="predicted"/>
<protein>
    <submittedName>
        <fullName evidence="4">Uncharacterized protein</fullName>
    </submittedName>
</protein>
<name>A0A0G4H639_VITBC</name>
<keyword evidence="1" id="KW-0677">Repeat</keyword>
<dbReference type="PANTHER" id="PTHR10582:SF2">
    <property type="entry name" value="INACTIVE"/>
    <property type="match status" value="1"/>
</dbReference>
<dbReference type="GO" id="GO:0005886">
    <property type="term" value="C:plasma membrane"/>
    <property type="evidence" value="ECO:0007669"/>
    <property type="project" value="TreeGrafter"/>
</dbReference>
<evidence type="ECO:0000313" key="4">
    <source>
        <dbReference type="EMBL" id="CEM39166.1"/>
    </source>
</evidence>
<dbReference type="GO" id="GO:0005216">
    <property type="term" value="F:monoatomic ion channel activity"/>
    <property type="evidence" value="ECO:0007669"/>
    <property type="project" value="InterPro"/>
</dbReference>
<dbReference type="EMBL" id="CDMY01001028">
    <property type="protein sequence ID" value="CEM39166.1"/>
    <property type="molecule type" value="Genomic_DNA"/>
</dbReference>
<keyword evidence="3" id="KW-0812">Transmembrane</keyword>
<dbReference type="AlphaFoldDB" id="A0A0G4H639"/>
<dbReference type="GO" id="GO:0098703">
    <property type="term" value="P:calcium ion import across plasma membrane"/>
    <property type="evidence" value="ECO:0007669"/>
    <property type="project" value="TreeGrafter"/>
</dbReference>
<evidence type="ECO:0000313" key="5">
    <source>
        <dbReference type="Proteomes" id="UP000041254"/>
    </source>
</evidence>